<keyword evidence="1" id="KW-0472">Membrane</keyword>
<gene>
    <name evidence="2" type="ORF">OWR29_36795</name>
</gene>
<evidence type="ECO:0000256" key="1">
    <source>
        <dbReference type="SAM" id="Phobius"/>
    </source>
</evidence>
<name>A0ABT4BAR8_9ACTN</name>
<evidence type="ECO:0000313" key="3">
    <source>
        <dbReference type="Proteomes" id="UP001151002"/>
    </source>
</evidence>
<proteinExistence type="predicted"/>
<keyword evidence="3" id="KW-1185">Reference proteome</keyword>
<keyword evidence="1" id="KW-0812">Transmembrane</keyword>
<feature type="transmembrane region" description="Helical" evidence="1">
    <location>
        <begin position="82"/>
        <end position="102"/>
    </location>
</feature>
<evidence type="ECO:0000313" key="2">
    <source>
        <dbReference type="EMBL" id="MCY1143591.1"/>
    </source>
</evidence>
<dbReference type="RefSeq" id="WP_267568123.1">
    <property type="nucleotide sequence ID" value="NZ_JAPNTZ010000016.1"/>
</dbReference>
<protein>
    <recommendedName>
        <fullName evidence="4">Transmembrane protein</fullName>
    </recommendedName>
</protein>
<feature type="transmembrane region" description="Helical" evidence="1">
    <location>
        <begin position="43"/>
        <end position="62"/>
    </location>
</feature>
<evidence type="ECO:0008006" key="4">
    <source>
        <dbReference type="Google" id="ProtNLM"/>
    </source>
</evidence>
<sequence>MVSPKLDMQRAAGKLAIFLIGVYALVLFGLVVSTASGDPIPLVGWPIALVPAVAFVYSFVAAVRLHRTAEPDQTAVLWRRSLLYAVIGTVLAVAAVVIINRITPV</sequence>
<dbReference type="Proteomes" id="UP001151002">
    <property type="component" value="Unassembled WGS sequence"/>
</dbReference>
<keyword evidence="1" id="KW-1133">Transmembrane helix</keyword>
<feature type="transmembrane region" description="Helical" evidence="1">
    <location>
        <begin position="12"/>
        <end position="31"/>
    </location>
</feature>
<comment type="caution">
    <text evidence="2">The sequence shown here is derived from an EMBL/GenBank/DDBJ whole genome shotgun (WGS) entry which is preliminary data.</text>
</comment>
<reference evidence="2" key="1">
    <citation type="submission" date="2022-11" db="EMBL/GenBank/DDBJ databases">
        <authorList>
            <person name="Somphong A."/>
            <person name="Phongsopitanun W."/>
        </authorList>
    </citation>
    <scope>NUCLEOTIDE SEQUENCE</scope>
    <source>
        <strain evidence="2">Pm04-4</strain>
    </source>
</reference>
<dbReference type="EMBL" id="JAPNTZ010000016">
    <property type="protein sequence ID" value="MCY1143591.1"/>
    <property type="molecule type" value="Genomic_DNA"/>
</dbReference>
<accession>A0ABT4BAR8</accession>
<organism evidence="2 3">
    <name type="scientific">Paractinoplanes pyxinae</name>
    <dbReference type="NCBI Taxonomy" id="2997416"/>
    <lineage>
        <taxon>Bacteria</taxon>
        <taxon>Bacillati</taxon>
        <taxon>Actinomycetota</taxon>
        <taxon>Actinomycetes</taxon>
        <taxon>Micromonosporales</taxon>
        <taxon>Micromonosporaceae</taxon>
        <taxon>Paractinoplanes</taxon>
    </lineage>
</organism>